<dbReference type="RefSeq" id="WP_179620133.1">
    <property type="nucleotide sequence ID" value="NZ_JACCBW010000002.1"/>
</dbReference>
<feature type="signal peptide" evidence="2">
    <location>
        <begin position="1"/>
        <end position="30"/>
    </location>
</feature>
<evidence type="ECO:0000256" key="1">
    <source>
        <dbReference type="SAM" id="Phobius"/>
    </source>
</evidence>
<keyword evidence="2" id="KW-0732">Signal</keyword>
<keyword evidence="1" id="KW-1133">Transmembrane helix</keyword>
<feature type="domain" description="YncI copper-binding" evidence="3">
    <location>
        <begin position="87"/>
        <end position="157"/>
    </location>
</feature>
<proteinExistence type="predicted"/>
<dbReference type="Pfam" id="PF07987">
    <property type="entry name" value="DUF1775"/>
    <property type="match status" value="1"/>
</dbReference>
<sequence length="204" mass="20591">MPRTSASLRAALLGAAAVAPLVLAIAPAAAHVTIDVSTTEAGETARVRMEVPHGCAGSATTELAVRMPAGVSELAAETTDRWSAQAAADAVTFRTDDPLPDALADEVSFSVRLPDEVGAVLVFPVVQRCEVGESAWTEVAADAASRDELEQPAPVVVVTGADGSGAAPAVGPPDDRVMAYGAVGLVAAGCLASGAVLVLRRRRA</sequence>
<dbReference type="InterPro" id="IPR012533">
    <property type="entry name" value="YcnI-copper_dom"/>
</dbReference>
<dbReference type="InterPro" id="IPR038507">
    <property type="entry name" value="YcnI-like_sf"/>
</dbReference>
<keyword evidence="1" id="KW-0812">Transmembrane</keyword>
<evidence type="ECO:0000256" key="2">
    <source>
        <dbReference type="SAM" id="SignalP"/>
    </source>
</evidence>
<reference evidence="4 5" key="1">
    <citation type="submission" date="2020-07" db="EMBL/GenBank/DDBJ databases">
        <authorList>
            <person name="Partida-Martinez L."/>
            <person name="Huntemann M."/>
            <person name="Clum A."/>
            <person name="Wang J."/>
            <person name="Palaniappan K."/>
            <person name="Ritter S."/>
            <person name="Chen I.-M."/>
            <person name="Stamatis D."/>
            <person name="Reddy T."/>
            <person name="O'Malley R."/>
            <person name="Daum C."/>
            <person name="Shapiro N."/>
            <person name="Ivanova N."/>
            <person name="Kyrpides N."/>
            <person name="Woyke T."/>
        </authorList>
    </citation>
    <scope>NUCLEOTIDE SEQUENCE [LARGE SCALE GENOMIC DNA]</scope>
    <source>
        <strain evidence="4 5">AT2.17</strain>
    </source>
</reference>
<evidence type="ECO:0000313" key="5">
    <source>
        <dbReference type="Proteomes" id="UP000549911"/>
    </source>
</evidence>
<protein>
    <submittedName>
        <fullName evidence="4">Uncharacterized protein YcnI</fullName>
    </submittedName>
</protein>
<dbReference type="Proteomes" id="UP000549911">
    <property type="component" value="Unassembled WGS sequence"/>
</dbReference>
<dbReference type="Gene3D" id="2.60.40.2230">
    <property type="entry name" value="Uncharacterised protein YcnI-like PF07987, DUF1775"/>
    <property type="match status" value="1"/>
</dbReference>
<comment type="caution">
    <text evidence="4">The sequence shown here is derived from an EMBL/GenBank/DDBJ whole genome shotgun (WGS) entry which is preliminary data.</text>
</comment>
<dbReference type="EMBL" id="JACCBW010000002">
    <property type="protein sequence ID" value="NYE37600.1"/>
    <property type="molecule type" value="Genomic_DNA"/>
</dbReference>
<feature type="chain" id="PRO_5039370389" evidence="2">
    <location>
        <begin position="31"/>
        <end position="204"/>
    </location>
</feature>
<evidence type="ECO:0000259" key="3">
    <source>
        <dbReference type="Pfam" id="PF07987"/>
    </source>
</evidence>
<reference evidence="4 5" key="2">
    <citation type="submission" date="2020-08" db="EMBL/GenBank/DDBJ databases">
        <title>The Agave Microbiome: Exploring the role of microbial communities in plant adaptations to desert environments.</title>
        <authorList>
            <person name="Partida-Martinez L.P."/>
        </authorList>
    </citation>
    <scope>NUCLEOTIDE SEQUENCE [LARGE SCALE GENOMIC DNA]</scope>
    <source>
        <strain evidence="4 5">AT2.17</strain>
    </source>
</reference>
<accession>A0A7Y9KSH4</accession>
<organism evidence="4 5">
    <name type="scientific">Nocardioides cavernae</name>
    <dbReference type="NCBI Taxonomy" id="1921566"/>
    <lineage>
        <taxon>Bacteria</taxon>
        <taxon>Bacillati</taxon>
        <taxon>Actinomycetota</taxon>
        <taxon>Actinomycetes</taxon>
        <taxon>Propionibacteriales</taxon>
        <taxon>Nocardioidaceae</taxon>
        <taxon>Nocardioides</taxon>
    </lineage>
</organism>
<gene>
    <name evidence="4" type="ORF">F4692_002733</name>
</gene>
<dbReference type="AlphaFoldDB" id="A0A7Y9KSH4"/>
<name>A0A7Y9KSH4_9ACTN</name>
<keyword evidence="5" id="KW-1185">Reference proteome</keyword>
<evidence type="ECO:0000313" key="4">
    <source>
        <dbReference type="EMBL" id="NYE37600.1"/>
    </source>
</evidence>
<feature type="transmembrane region" description="Helical" evidence="1">
    <location>
        <begin position="177"/>
        <end position="199"/>
    </location>
</feature>
<keyword evidence="1" id="KW-0472">Membrane</keyword>